<evidence type="ECO:0000313" key="1">
    <source>
        <dbReference type="EMBL" id="CAG8480726.1"/>
    </source>
</evidence>
<accession>A0A9N8WC23</accession>
<proteinExistence type="predicted"/>
<comment type="caution">
    <text evidence="1">The sequence shown here is derived from an EMBL/GenBank/DDBJ whole genome shotgun (WGS) entry which is preliminary data.</text>
</comment>
<name>A0A9N8WC23_9GLOM</name>
<dbReference type="Proteomes" id="UP000789572">
    <property type="component" value="Unassembled WGS sequence"/>
</dbReference>
<reference evidence="1" key="1">
    <citation type="submission" date="2021-06" db="EMBL/GenBank/DDBJ databases">
        <authorList>
            <person name="Kallberg Y."/>
            <person name="Tangrot J."/>
            <person name="Rosling A."/>
        </authorList>
    </citation>
    <scope>NUCLEOTIDE SEQUENCE</scope>
    <source>
        <strain evidence="1">IA702</strain>
    </source>
</reference>
<sequence length="96" mass="10211">MPSAKQLFYPILDILLSIARSDVHVAPLATVGGHGTSTADLLVFLVSAEIFLIAGLGGERSFVEKIWDKTDSVAGYRAEPILQLVSLNGRGNVSSK</sequence>
<protein>
    <submittedName>
        <fullName evidence="1">5057_t:CDS:1</fullName>
    </submittedName>
</protein>
<gene>
    <name evidence="1" type="ORF">POCULU_LOCUS1531</name>
</gene>
<keyword evidence="2" id="KW-1185">Reference proteome</keyword>
<evidence type="ECO:0000313" key="2">
    <source>
        <dbReference type="Proteomes" id="UP000789572"/>
    </source>
</evidence>
<organism evidence="1 2">
    <name type="scientific">Paraglomus occultum</name>
    <dbReference type="NCBI Taxonomy" id="144539"/>
    <lineage>
        <taxon>Eukaryota</taxon>
        <taxon>Fungi</taxon>
        <taxon>Fungi incertae sedis</taxon>
        <taxon>Mucoromycota</taxon>
        <taxon>Glomeromycotina</taxon>
        <taxon>Glomeromycetes</taxon>
        <taxon>Paraglomerales</taxon>
        <taxon>Paraglomeraceae</taxon>
        <taxon>Paraglomus</taxon>
    </lineage>
</organism>
<dbReference type="AlphaFoldDB" id="A0A9N8WC23"/>
<dbReference type="EMBL" id="CAJVPJ010000117">
    <property type="protein sequence ID" value="CAG8480726.1"/>
    <property type="molecule type" value="Genomic_DNA"/>
</dbReference>